<name>A0AAW2SG70_9LAMI</name>
<sequence length="59" mass="6650">MTEKKKLLDSVYEVNEGLLNEKRKTATRAEEVFYTLFDNTSKSVFSADVTAEWIASTSG</sequence>
<accession>A0AAW2SG70</accession>
<reference evidence="1" key="1">
    <citation type="submission" date="2020-06" db="EMBL/GenBank/DDBJ databases">
        <authorList>
            <person name="Li T."/>
            <person name="Hu X."/>
            <person name="Zhang T."/>
            <person name="Song X."/>
            <person name="Zhang H."/>
            <person name="Dai N."/>
            <person name="Sheng W."/>
            <person name="Hou X."/>
            <person name="Wei L."/>
        </authorList>
    </citation>
    <scope>NUCLEOTIDE SEQUENCE</scope>
    <source>
        <strain evidence="1">KEN1</strain>
        <tissue evidence="1">Leaf</tissue>
    </source>
</reference>
<organism evidence="1">
    <name type="scientific">Sesamum latifolium</name>
    <dbReference type="NCBI Taxonomy" id="2727402"/>
    <lineage>
        <taxon>Eukaryota</taxon>
        <taxon>Viridiplantae</taxon>
        <taxon>Streptophyta</taxon>
        <taxon>Embryophyta</taxon>
        <taxon>Tracheophyta</taxon>
        <taxon>Spermatophyta</taxon>
        <taxon>Magnoliopsida</taxon>
        <taxon>eudicotyledons</taxon>
        <taxon>Gunneridae</taxon>
        <taxon>Pentapetalae</taxon>
        <taxon>asterids</taxon>
        <taxon>lamiids</taxon>
        <taxon>Lamiales</taxon>
        <taxon>Pedaliaceae</taxon>
        <taxon>Sesamum</taxon>
    </lineage>
</organism>
<comment type="caution">
    <text evidence="1">The sequence shown here is derived from an EMBL/GenBank/DDBJ whole genome shotgun (WGS) entry which is preliminary data.</text>
</comment>
<protein>
    <submittedName>
        <fullName evidence="1">Uncharacterized protein</fullName>
    </submittedName>
</protein>
<proteinExistence type="predicted"/>
<dbReference type="AlphaFoldDB" id="A0AAW2SG70"/>
<dbReference type="EMBL" id="JACGWN010000019">
    <property type="protein sequence ID" value="KAL0391438.1"/>
    <property type="molecule type" value="Genomic_DNA"/>
</dbReference>
<gene>
    <name evidence="1" type="ORF">Slati_4565500</name>
</gene>
<evidence type="ECO:0000313" key="1">
    <source>
        <dbReference type="EMBL" id="KAL0391438.1"/>
    </source>
</evidence>
<reference evidence="1" key="2">
    <citation type="journal article" date="2024" name="Plant">
        <title>Genomic evolution and insights into agronomic trait innovations of Sesamum species.</title>
        <authorList>
            <person name="Miao H."/>
            <person name="Wang L."/>
            <person name="Qu L."/>
            <person name="Liu H."/>
            <person name="Sun Y."/>
            <person name="Le M."/>
            <person name="Wang Q."/>
            <person name="Wei S."/>
            <person name="Zheng Y."/>
            <person name="Lin W."/>
            <person name="Duan Y."/>
            <person name="Cao H."/>
            <person name="Xiong S."/>
            <person name="Wang X."/>
            <person name="Wei L."/>
            <person name="Li C."/>
            <person name="Ma Q."/>
            <person name="Ju M."/>
            <person name="Zhao R."/>
            <person name="Li G."/>
            <person name="Mu C."/>
            <person name="Tian Q."/>
            <person name="Mei H."/>
            <person name="Zhang T."/>
            <person name="Gao T."/>
            <person name="Zhang H."/>
        </authorList>
    </citation>
    <scope>NUCLEOTIDE SEQUENCE</scope>
    <source>
        <strain evidence="1">KEN1</strain>
    </source>
</reference>